<comment type="caution">
    <text evidence="2">The sequence shown here is derived from an EMBL/GenBank/DDBJ whole genome shotgun (WGS) entry which is preliminary data.</text>
</comment>
<dbReference type="PROSITE" id="PS50181">
    <property type="entry name" value="FBOX"/>
    <property type="match status" value="1"/>
</dbReference>
<evidence type="ECO:0000313" key="3">
    <source>
        <dbReference type="EMBL" id="KAF1763943.1"/>
    </source>
</evidence>
<dbReference type="RefSeq" id="XP_053588503.1">
    <property type="nucleotide sequence ID" value="XM_053724309.1"/>
</dbReference>
<dbReference type="AlphaFoldDB" id="A0A6A5H9N9"/>
<evidence type="ECO:0000313" key="2">
    <source>
        <dbReference type="EMBL" id="KAF1763937.1"/>
    </source>
</evidence>
<dbReference type="CTD" id="78773740"/>
<dbReference type="PANTHER" id="PTHR21503">
    <property type="entry name" value="F-BOX-CONTAINING HYPOTHETICAL PROTEIN C.ELEGANS"/>
    <property type="match status" value="1"/>
</dbReference>
<dbReference type="EMBL" id="WUAV01000002">
    <property type="protein sequence ID" value="KAF1763943.1"/>
    <property type="molecule type" value="Genomic_DNA"/>
</dbReference>
<reference evidence="2 4" key="1">
    <citation type="submission" date="2019-12" db="EMBL/GenBank/DDBJ databases">
        <title>Chromosome-level assembly of the Caenorhabditis remanei genome.</title>
        <authorList>
            <person name="Teterina A.A."/>
            <person name="Willis J.H."/>
            <person name="Phillips P.C."/>
        </authorList>
    </citation>
    <scope>NUCLEOTIDE SEQUENCE [LARGE SCALE GENOMIC DNA]</scope>
    <source>
        <strain evidence="2 4">PX506</strain>
        <tissue evidence="2">Whole organism</tissue>
    </source>
</reference>
<dbReference type="PANTHER" id="PTHR21503:SF8">
    <property type="entry name" value="F-BOX ASSOCIATED DOMAIN-CONTAINING PROTEIN-RELATED"/>
    <property type="match status" value="1"/>
</dbReference>
<gene>
    <name evidence="2" type="ORF">GCK72_003883</name>
    <name evidence="3" type="ORF">GCK72_003889</name>
</gene>
<dbReference type="KEGG" id="crq:GCK72_003883"/>
<organism evidence="2 4">
    <name type="scientific">Caenorhabditis remanei</name>
    <name type="common">Caenorhabditis vulgaris</name>
    <dbReference type="NCBI Taxonomy" id="31234"/>
    <lineage>
        <taxon>Eukaryota</taxon>
        <taxon>Metazoa</taxon>
        <taxon>Ecdysozoa</taxon>
        <taxon>Nematoda</taxon>
        <taxon>Chromadorea</taxon>
        <taxon>Rhabditida</taxon>
        <taxon>Rhabditina</taxon>
        <taxon>Rhabditomorpha</taxon>
        <taxon>Rhabditoidea</taxon>
        <taxon>Rhabditidae</taxon>
        <taxon>Peloderinae</taxon>
        <taxon>Caenorhabditis</taxon>
    </lineage>
</organism>
<dbReference type="Proteomes" id="UP000483820">
    <property type="component" value="Chromosome II"/>
</dbReference>
<dbReference type="EMBL" id="WUAV01000002">
    <property type="protein sequence ID" value="KAF1763937.1"/>
    <property type="molecule type" value="Genomic_DNA"/>
</dbReference>
<proteinExistence type="predicted"/>
<protein>
    <recommendedName>
        <fullName evidence="1">F-box domain-containing protein</fullName>
    </recommendedName>
</protein>
<accession>A0A6A5H9N9</accession>
<feature type="domain" description="F-box" evidence="1">
    <location>
        <begin position="6"/>
        <end position="56"/>
    </location>
</feature>
<sequence length="198" mass="23027">MPDSNSFPFLRLPFLAIQNVVHHMSCTEITELSLCSRRSKSIVRSVRCPEPTYIEIYLHRKNMSIYVMNRNRAQCSFWTVAMIQRGKKDPSKYRVYTIGGVDVRIAKIDEWGFRIEAVENPEKPLKLVVDHLRDVFKLPLEVVFMPDKIKDFLRFIPIFPVCKTLLLNGGEAITKEELEYIKGNVVVEYLFDCSIPIN</sequence>
<evidence type="ECO:0000313" key="4">
    <source>
        <dbReference type="Proteomes" id="UP000483820"/>
    </source>
</evidence>
<evidence type="ECO:0000259" key="1">
    <source>
        <dbReference type="PROSITE" id="PS50181"/>
    </source>
</evidence>
<name>A0A6A5H9N9_CAERE</name>
<dbReference type="InterPro" id="IPR001810">
    <property type="entry name" value="F-box_dom"/>
</dbReference>
<dbReference type="Pfam" id="PF00646">
    <property type="entry name" value="F-box"/>
    <property type="match status" value="1"/>
</dbReference>
<dbReference type="GeneID" id="78773740"/>